<dbReference type="GO" id="GO:0016887">
    <property type="term" value="F:ATP hydrolysis activity"/>
    <property type="evidence" value="ECO:0007669"/>
    <property type="project" value="InterPro"/>
</dbReference>
<keyword evidence="6 14" id="KW-0067">ATP-binding</keyword>
<dbReference type="Proteomes" id="UP001201262">
    <property type="component" value="Unassembled WGS sequence"/>
</dbReference>
<feature type="binding site" evidence="15">
    <location>
        <position position="475"/>
    </location>
    <ligand>
        <name>Mg(2+)</name>
        <dbReference type="ChEBI" id="CHEBI:18420"/>
    </ligand>
</feature>
<comment type="catalytic activity">
    <reaction evidence="12">
        <text>a 1,2-diacyl-sn-glycero-3-phosphoethanolamine(out) + ATP + H2O = a 1,2-diacyl-sn-glycero-3-phosphoethanolamine(in) + ADP + phosphate + H(+)</text>
        <dbReference type="Rhea" id="RHEA:66132"/>
        <dbReference type="ChEBI" id="CHEBI:15377"/>
        <dbReference type="ChEBI" id="CHEBI:15378"/>
        <dbReference type="ChEBI" id="CHEBI:30616"/>
        <dbReference type="ChEBI" id="CHEBI:43474"/>
        <dbReference type="ChEBI" id="CHEBI:64612"/>
        <dbReference type="ChEBI" id="CHEBI:456216"/>
    </reaction>
    <physiologicalReaction direction="left-to-right" evidence="12">
        <dbReference type="Rhea" id="RHEA:66133"/>
    </physiologicalReaction>
</comment>
<evidence type="ECO:0000259" key="18">
    <source>
        <dbReference type="Pfam" id="PF16212"/>
    </source>
</evidence>
<evidence type="ECO:0000256" key="7">
    <source>
        <dbReference type="ARBA" id="ARBA00022842"/>
    </source>
</evidence>
<dbReference type="InterPro" id="IPR032630">
    <property type="entry name" value="P_typ_ATPase_c"/>
</dbReference>
<dbReference type="GO" id="GO:0045332">
    <property type="term" value="P:phospholipid translocation"/>
    <property type="evidence" value="ECO:0007669"/>
    <property type="project" value="TreeGrafter"/>
</dbReference>
<comment type="caution">
    <text evidence="19">The sequence shown here is derived from an EMBL/GenBank/DDBJ whole genome shotgun (WGS) entry which is preliminary data.</text>
</comment>
<dbReference type="SUPFAM" id="SSF81653">
    <property type="entry name" value="Calcium ATPase, transduction domain A"/>
    <property type="match status" value="1"/>
</dbReference>
<evidence type="ECO:0000256" key="6">
    <source>
        <dbReference type="ARBA" id="ARBA00022840"/>
    </source>
</evidence>
<sequence length="1243" mass="139025">MSSSLISLPLGSTIQLSSVSRRSSDSSSDIQLPLLQNEAQQGALFSYVQNLPNSSNPISALRKFWAQVKISSYSRGQARTKGFRHVEINAFQTTPLVDERTGRPFVKNWIRSNRYTPLTFLPRQLFAQFSKLANFYFLCFALLQVIPGLSTVGKKTNIIPLMIFVSISMAKEGFDDYRRHRLDSQENRQVVLSLDKRTPVISGSLNWRKTQWRSLVFGDIIKLQRDEAVPADIVLLSSTSCGGSNVAHVETIALDGETSLKIKRVDKAVAEACATPAKLVNCSVKFIIEDPHPDLSRFKGRVTVNDQDSPLNNDNVVYRGSVLRNISEATAMVVYSGQECKIRLNANGDGQAHIKAPRLQFMVNKIVFVMALFVLGVSLFNTLAYQTWKSDIENKLFYLSSATVPTHESIFGFLIMFATMVPLSLYISMEMIKLAQIFFLSSDLDMYDESSNMPCEARTSTINEELGQITHIFSDKTGTLTDNEMKFRKMYVAGGIWAHEDAGDLDQDHARAAERPKLFNPISEQRSGSERSTKELMRHLSEKPNSAFGQKAMLMLVCMALCHSCVLGISQDGITIDFQSSSPDELALIRAAQAMGVFMCSRDHDTIILSLSTSKDTSIRTETYKVLNVIDFSNNRRRMSVIVRFPNGRICIICKGAESVVIERLRLSKSTTKTSVRSQRQGEKADQGGNIAAVPDGDGQFDLENCVSSVTRFANESLRTLLYAYRFLDKAEYEEWRVKWDAAAASLDEKEEITERVADLIEVNFELAGATAVEDKLQCGVLGSIDKLLRANIKVWMLTGDKRETAVNIGHSCGLIKENSTILDLSDDNQSGNMVKVVESHISSLKSVEHGVVVIDGQTLTTIFNESIGSLKARFFDLVVLADSVICCRTQPSQKAQVVRGMKIRMPNAVTLAVGDGANDIAMIQEAHVGIGITGKEGFQAARNSDYSIAQFRFLPKLLLVHGRWNYVRTCKYTLGTLWKEVVFYLSQSLFQRWVGYTGTSLYEPLSATQFNTLFTSLSVMCIGVFDKDLAASTLLAVPELYISMGQRNGGFNIWIYLGWTAMAVSESCIVFFSMFILFGCAETTKDNTLFSMGDLNFVAVVIIVSLKLLVLEMHNKSIVAAITMFLSVGAPFLWNLIFASAYPLMTAYRVRRSFFTGFGQNPTWWLTLIFIIICVYMYELSISTLRKAFFPTDTDIFQELEQDNAFMERYNRFTALDSECISNRHSDEVTARTVVCEHRDVF</sequence>
<dbReference type="EC" id="7.6.2.1" evidence="16"/>
<keyword evidence="4 15" id="KW-0479">Metal-binding</keyword>
<dbReference type="Gene3D" id="3.40.50.1000">
    <property type="entry name" value="HAD superfamily/HAD-like"/>
    <property type="match status" value="1"/>
</dbReference>
<gene>
    <name evidence="19" type="ORF">BGW36DRAFT_407108</name>
</gene>
<evidence type="ECO:0000256" key="9">
    <source>
        <dbReference type="ARBA" id="ARBA00022989"/>
    </source>
</evidence>
<feature type="binding site" evidence="14">
    <location>
        <position position="799"/>
    </location>
    <ligand>
        <name>ATP</name>
        <dbReference type="ChEBI" id="CHEBI:30616"/>
    </ligand>
</feature>
<feature type="binding site" evidence="14">
    <location>
        <position position="889"/>
    </location>
    <ligand>
        <name>ATP</name>
        <dbReference type="ChEBI" id="CHEBI:30616"/>
    </ligand>
</feature>
<feature type="binding site" evidence="15">
    <location>
        <position position="916"/>
    </location>
    <ligand>
        <name>Mg(2+)</name>
        <dbReference type="ChEBI" id="CHEBI:18420"/>
    </ligand>
</feature>
<accession>A0AAD4KSG4</accession>
<dbReference type="PROSITE" id="PS00154">
    <property type="entry name" value="ATPASE_E1_E2"/>
    <property type="match status" value="1"/>
</dbReference>
<dbReference type="GO" id="GO:0005802">
    <property type="term" value="C:trans-Golgi network"/>
    <property type="evidence" value="ECO:0007669"/>
    <property type="project" value="TreeGrafter"/>
</dbReference>
<dbReference type="Pfam" id="PF00702">
    <property type="entry name" value="Hydrolase"/>
    <property type="match status" value="1"/>
</dbReference>
<feature type="domain" description="P-type ATPase N-terminal" evidence="17">
    <location>
        <begin position="102"/>
        <end position="157"/>
    </location>
</feature>
<feature type="binding site" evidence="14">
    <location>
        <position position="476"/>
    </location>
    <ligand>
        <name>ATP</name>
        <dbReference type="ChEBI" id="CHEBI:30616"/>
    </ligand>
</feature>
<dbReference type="InterPro" id="IPR023214">
    <property type="entry name" value="HAD_sf"/>
</dbReference>
<dbReference type="SUPFAM" id="SSF81665">
    <property type="entry name" value="Calcium ATPase, transmembrane domain M"/>
    <property type="match status" value="1"/>
</dbReference>
<dbReference type="AlphaFoldDB" id="A0AAD4KSG4"/>
<feature type="domain" description="P-type ATPase C-terminal" evidence="18">
    <location>
        <begin position="942"/>
        <end position="1193"/>
    </location>
</feature>
<reference evidence="19" key="1">
    <citation type="submission" date="2021-12" db="EMBL/GenBank/DDBJ databases">
        <title>Convergent genome expansion in fungi linked to evolution of root-endophyte symbiosis.</title>
        <authorList>
            <consortium name="DOE Joint Genome Institute"/>
            <person name="Ke Y.-H."/>
            <person name="Bonito G."/>
            <person name="Liao H.-L."/>
            <person name="Looney B."/>
            <person name="Rojas-Flechas A."/>
            <person name="Nash J."/>
            <person name="Hameed K."/>
            <person name="Schadt C."/>
            <person name="Martin F."/>
            <person name="Crous P.W."/>
            <person name="Miettinen O."/>
            <person name="Magnuson J.K."/>
            <person name="Labbe J."/>
            <person name="Jacobson D."/>
            <person name="Doktycz M.J."/>
            <person name="Veneault-Fourrey C."/>
            <person name="Kuo A."/>
            <person name="Mondo S."/>
            <person name="Calhoun S."/>
            <person name="Riley R."/>
            <person name="Ohm R."/>
            <person name="LaButti K."/>
            <person name="Andreopoulos B."/>
            <person name="Pangilinan J."/>
            <person name="Nolan M."/>
            <person name="Tritt A."/>
            <person name="Clum A."/>
            <person name="Lipzen A."/>
            <person name="Daum C."/>
            <person name="Barry K."/>
            <person name="Grigoriev I.V."/>
            <person name="Vilgalys R."/>
        </authorList>
    </citation>
    <scope>NUCLEOTIDE SEQUENCE</scope>
    <source>
        <strain evidence="19">PMI_201</strain>
    </source>
</reference>
<dbReference type="Gene3D" id="3.40.1110.10">
    <property type="entry name" value="Calcium-transporting ATPase, cytoplasmic domain N"/>
    <property type="match status" value="1"/>
</dbReference>
<dbReference type="InterPro" id="IPR023299">
    <property type="entry name" value="ATPase_P-typ_cyto_dom_N"/>
</dbReference>
<dbReference type="GO" id="GO:0140326">
    <property type="term" value="F:ATPase-coupled intramembrane lipid transporter activity"/>
    <property type="evidence" value="ECO:0007669"/>
    <property type="project" value="UniProtKB-EC"/>
</dbReference>
<dbReference type="InterPro" id="IPR036412">
    <property type="entry name" value="HAD-like_sf"/>
</dbReference>
<feature type="binding site" evidence="14">
    <location>
        <position position="919"/>
    </location>
    <ligand>
        <name>ATP</name>
        <dbReference type="ChEBI" id="CHEBI:30616"/>
    </ligand>
</feature>
<dbReference type="PANTHER" id="PTHR24092:SF174">
    <property type="entry name" value="PHOSPHOLIPID-TRANSPORTING ATPASE DNF3-RELATED"/>
    <property type="match status" value="1"/>
</dbReference>
<dbReference type="SFLD" id="SFLDG00002">
    <property type="entry name" value="C1.7:_P-type_atpase_like"/>
    <property type="match status" value="1"/>
</dbReference>
<dbReference type="Pfam" id="PF16212">
    <property type="entry name" value="PhoLip_ATPase_C"/>
    <property type="match status" value="1"/>
</dbReference>
<feature type="binding site" evidence="14">
    <location>
        <position position="477"/>
    </location>
    <ligand>
        <name>ATP</name>
        <dbReference type="ChEBI" id="CHEBI:30616"/>
    </ligand>
</feature>
<evidence type="ECO:0000256" key="8">
    <source>
        <dbReference type="ARBA" id="ARBA00022967"/>
    </source>
</evidence>
<feature type="binding site" evidence="14">
    <location>
        <position position="801"/>
    </location>
    <ligand>
        <name>ATP</name>
        <dbReference type="ChEBI" id="CHEBI:30616"/>
    </ligand>
</feature>
<evidence type="ECO:0000313" key="20">
    <source>
        <dbReference type="Proteomes" id="UP001201262"/>
    </source>
</evidence>
<keyword evidence="5 14" id="KW-0547">Nucleotide-binding</keyword>
<feature type="transmembrane region" description="Helical" evidence="16">
    <location>
        <begin position="1091"/>
        <end position="1112"/>
    </location>
</feature>
<feature type="binding site" evidence="14">
    <location>
        <position position="800"/>
    </location>
    <ligand>
        <name>ATP</name>
        <dbReference type="ChEBI" id="CHEBI:30616"/>
    </ligand>
</feature>
<evidence type="ECO:0000256" key="4">
    <source>
        <dbReference type="ARBA" id="ARBA00022723"/>
    </source>
</evidence>
<feature type="transmembrane region" description="Helical" evidence="16">
    <location>
        <begin position="1054"/>
        <end position="1079"/>
    </location>
</feature>
<proteinExistence type="inferred from homology"/>
<evidence type="ECO:0000256" key="1">
    <source>
        <dbReference type="ARBA" id="ARBA00004141"/>
    </source>
</evidence>
<dbReference type="Gene3D" id="2.70.150.10">
    <property type="entry name" value="Calcium-transporting ATPase, cytoplasmic transduction domain A"/>
    <property type="match status" value="1"/>
</dbReference>
<dbReference type="NCBIfam" id="TIGR01652">
    <property type="entry name" value="ATPase-Plipid"/>
    <property type="match status" value="2"/>
</dbReference>
<protein>
    <recommendedName>
        <fullName evidence="16">Phospholipid-transporting ATPase</fullName>
        <ecNumber evidence="16">7.6.2.1</ecNumber>
    </recommendedName>
</protein>
<feature type="active site" description="4-aspartylphosphate intermediate" evidence="13">
    <location>
        <position position="475"/>
    </location>
</feature>
<dbReference type="RefSeq" id="XP_046073783.1">
    <property type="nucleotide sequence ID" value="XM_046219028.1"/>
</dbReference>
<dbReference type="GO" id="GO:0032456">
    <property type="term" value="P:endocytic recycling"/>
    <property type="evidence" value="ECO:0007669"/>
    <property type="project" value="TreeGrafter"/>
</dbReference>
<dbReference type="Pfam" id="PF13246">
    <property type="entry name" value="Cation_ATPase"/>
    <property type="match status" value="1"/>
</dbReference>
<keyword evidence="10 16" id="KW-0472">Membrane</keyword>
<dbReference type="InterPro" id="IPR032631">
    <property type="entry name" value="P-type_ATPase_N"/>
</dbReference>
<dbReference type="InterPro" id="IPR001757">
    <property type="entry name" value="P_typ_ATPase"/>
</dbReference>
<keyword evidence="7 15" id="KW-0460">Magnesium</keyword>
<dbReference type="SUPFAM" id="SSF81660">
    <property type="entry name" value="Metal cation-transporting ATPase, ATP-binding domain N"/>
    <property type="match status" value="1"/>
</dbReference>
<keyword evidence="3 16" id="KW-0812">Transmembrane</keyword>
<evidence type="ECO:0000256" key="15">
    <source>
        <dbReference type="PIRSR" id="PIRSR606539-3"/>
    </source>
</evidence>
<dbReference type="InterPro" id="IPR023298">
    <property type="entry name" value="ATPase_P-typ_TM_dom_sf"/>
</dbReference>
<feature type="transmembrane region" description="Helical" evidence="16">
    <location>
        <begin position="408"/>
        <end position="427"/>
    </location>
</feature>
<evidence type="ECO:0000256" key="14">
    <source>
        <dbReference type="PIRSR" id="PIRSR606539-2"/>
    </source>
</evidence>
<evidence type="ECO:0000256" key="13">
    <source>
        <dbReference type="PIRSR" id="PIRSR606539-1"/>
    </source>
</evidence>
<organism evidence="19 20">
    <name type="scientific">Talaromyces proteolyticus</name>
    <dbReference type="NCBI Taxonomy" id="1131652"/>
    <lineage>
        <taxon>Eukaryota</taxon>
        <taxon>Fungi</taxon>
        <taxon>Dikarya</taxon>
        <taxon>Ascomycota</taxon>
        <taxon>Pezizomycotina</taxon>
        <taxon>Eurotiomycetes</taxon>
        <taxon>Eurotiomycetidae</taxon>
        <taxon>Eurotiales</taxon>
        <taxon>Trichocomaceae</taxon>
        <taxon>Talaromyces</taxon>
        <taxon>Talaromyces sect. Bacilispori</taxon>
    </lineage>
</organism>
<dbReference type="PRINTS" id="PR00119">
    <property type="entry name" value="CATATPASE"/>
</dbReference>
<evidence type="ECO:0000256" key="10">
    <source>
        <dbReference type="ARBA" id="ARBA00023136"/>
    </source>
</evidence>
<feature type="binding site" evidence="14">
    <location>
        <position position="719"/>
    </location>
    <ligand>
        <name>ATP</name>
        <dbReference type="ChEBI" id="CHEBI:30616"/>
    </ligand>
</feature>
<comment type="cofactor">
    <cofactor evidence="15">
        <name>Mg(2+)</name>
        <dbReference type="ChEBI" id="CHEBI:18420"/>
    </cofactor>
</comment>
<keyword evidence="20" id="KW-1185">Reference proteome</keyword>
<dbReference type="GO" id="GO:0006892">
    <property type="term" value="P:post-Golgi vesicle-mediated transport"/>
    <property type="evidence" value="ECO:0007669"/>
    <property type="project" value="TreeGrafter"/>
</dbReference>
<name>A0AAD4KSG4_9EURO</name>
<evidence type="ECO:0000256" key="16">
    <source>
        <dbReference type="RuleBase" id="RU362033"/>
    </source>
</evidence>
<feature type="transmembrane region" description="Helical" evidence="16">
    <location>
        <begin position="1119"/>
        <end position="1143"/>
    </location>
</feature>
<evidence type="ECO:0000259" key="17">
    <source>
        <dbReference type="Pfam" id="PF16209"/>
    </source>
</evidence>
<dbReference type="InterPro" id="IPR044492">
    <property type="entry name" value="P_typ_ATPase_HD_dom"/>
</dbReference>
<dbReference type="SFLD" id="SFLDS00003">
    <property type="entry name" value="Haloacid_Dehalogenase"/>
    <property type="match status" value="1"/>
</dbReference>
<comment type="subcellular location">
    <subcellularLocation>
        <location evidence="1 16">Membrane</location>
        <topology evidence="1 16">Multi-pass membrane protein</topology>
    </subcellularLocation>
</comment>
<feature type="binding site" evidence="14">
    <location>
        <position position="655"/>
    </location>
    <ligand>
        <name>ATP</name>
        <dbReference type="ChEBI" id="CHEBI:30616"/>
    </ligand>
</feature>
<feature type="transmembrane region" description="Helical" evidence="16">
    <location>
        <begin position="366"/>
        <end position="388"/>
    </location>
</feature>
<dbReference type="NCBIfam" id="TIGR01494">
    <property type="entry name" value="ATPase_P-type"/>
    <property type="match status" value="1"/>
</dbReference>
<evidence type="ECO:0000256" key="2">
    <source>
        <dbReference type="ARBA" id="ARBA00008109"/>
    </source>
</evidence>
<feature type="binding site" evidence="15">
    <location>
        <position position="477"/>
    </location>
    <ligand>
        <name>Mg(2+)</name>
        <dbReference type="ChEBI" id="CHEBI:18420"/>
    </ligand>
</feature>
<dbReference type="GO" id="GO:0005524">
    <property type="term" value="F:ATP binding"/>
    <property type="evidence" value="ECO:0007669"/>
    <property type="project" value="UniProtKB-UniRule"/>
</dbReference>
<evidence type="ECO:0000256" key="5">
    <source>
        <dbReference type="ARBA" id="ARBA00022741"/>
    </source>
</evidence>
<keyword evidence="9 16" id="KW-1133">Transmembrane helix</keyword>
<feature type="transmembrane region" description="Helical" evidence="16">
    <location>
        <begin position="1163"/>
        <end position="1179"/>
    </location>
</feature>
<dbReference type="PANTHER" id="PTHR24092">
    <property type="entry name" value="PROBABLE PHOSPHOLIPID-TRANSPORTING ATPASE"/>
    <property type="match status" value="1"/>
</dbReference>
<dbReference type="GO" id="GO:0005886">
    <property type="term" value="C:plasma membrane"/>
    <property type="evidence" value="ECO:0007669"/>
    <property type="project" value="TreeGrafter"/>
</dbReference>
<dbReference type="FunFam" id="3.40.50.1000:FF:000084">
    <property type="entry name" value="Phospholipid-transporting ATPase"/>
    <property type="match status" value="1"/>
</dbReference>
<evidence type="ECO:0000256" key="12">
    <source>
        <dbReference type="ARBA" id="ARBA00049128"/>
    </source>
</evidence>
<feature type="binding site" evidence="14">
    <location>
        <position position="475"/>
    </location>
    <ligand>
        <name>ATP</name>
        <dbReference type="ChEBI" id="CHEBI:30616"/>
    </ligand>
</feature>
<dbReference type="SFLD" id="SFLDF00027">
    <property type="entry name" value="p-type_atpase"/>
    <property type="match status" value="1"/>
</dbReference>
<dbReference type="Pfam" id="PF16209">
    <property type="entry name" value="PhoLip_ATPase_N"/>
    <property type="match status" value="1"/>
</dbReference>
<comment type="catalytic activity">
    <reaction evidence="11 16">
        <text>ATP + H2O + phospholipidSide 1 = ADP + phosphate + phospholipidSide 2.</text>
        <dbReference type="EC" id="7.6.2.1"/>
    </reaction>
</comment>
<feature type="binding site" evidence="14">
    <location>
        <position position="585"/>
    </location>
    <ligand>
        <name>ATP</name>
        <dbReference type="ChEBI" id="CHEBI:30616"/>
    </ligand>
</feature>
<feature type="binding site" evidence="14">
    <location>
        <position position="895"/>
    </location>
    <ligand>
        <name>ATP</name>
        <dbReference type="ChEBI" id="CHEBI:30616"/>
    </ligand>
</feature>
<dbReference type="InterPro" id="IPR018303">
    <property type="entry name" value="ATPase_P-typ_P_site"/>
</dbReference>
<dbReference type="SUPFAM" id="SSF56784">
    <property type="entry name" value="HAD-like"/>
    <property type="match status" value="1"/>
</dbReference>
<feature type="binding site" evidence="14">
    <location>
        <position position="920"/>
    </location>
    <ligand>
        <name>ATP</name>
        <dbReference type="ChEBI" id="CHEBI:30616"/>
    </ligand>
</feature>
<dbReference type="GO" id="GO:0000287">
    <property type="term" value="F:magnesium ion binding"/>
    <property type="evidence" value="ECO:0007669"/>
    <property type="project" value="UniProtKB-UniRule"/>
</dbReference>
<dbReference type="InterPro" id="IPR006539">
    <property type="entry name" value="P-type_ATPase_IV"/>
</dbReference>
<feature type="binding site" evidence="14">
    <location>
        <position position="632"/>
    </location>
    <ligand>
        <name>ATP</name>
        <dbReference type="ChEBI" id="CHEBI:30616"/>
    </ligand>
</feature>
<evidence type="ECO:0000256" key="11">
    <source>
        <dbReference type="ARBA" id="ARBA00034036"/>
    </source>
</evidence>
<comment type="similarity">
    <text evidence="2 16">Belongs to the cation transport ATPase (P-type) (TC 3.A.3) family. Type IV subfamily.</text>
</comment>
<keyword evidence="8 16" id="KW-1278">Translocase</keyword>
<evidence type="ECO:0000313" key="19">
    <source>
        <dbReference type="EMBL" id="KAH8699319.1"/>
    </source>
</evidence>
<dbReference type="InterPro" id="IPR008250">
    <property type="entry name" value="ATPase_P-typ_transduc_dom_A_sf"/>
</dbReference>
<evidence type="ECO:0000256" key="3">
    <source>
        <dbReference type="ARBA" id="ARBA00022692"/>
    </source>
</evidence>
<feature type="binding site" evidence="15">
    <location>
        <position position="920"/>
    </location>
    <ligand>
        <name>Mg(2+)</name>
        <dbReference type="ChEBI" id="CHEBI:18420"/>
    </ligand>
</feature>
<dbReference type="GeneID" id="70249315"/>
<dbReference type="EMBL" id="JAJTJA010000005">
    <property type="protein sequence ID" value="KAH8699319.1"/>
    <property type="molecule type" value="Genomic_DNA"/>
</dbReference>